<feature type="transmembrane region" description="Helical" evidence="1">
    <location>
        <begin position="117"/>
        <end position="136"/>
    </location>
</feature>
<evidence type="ECO:0008006" key="4">
    <source>
        <dbReference type="Google" id="ProtNLM"/>
    </source>
</evidence>
<feature type="transmembrane region" description="Helical" evidence="1">
    <location>
        <begin position="33"/>
        <end position="53"/>
    </location>
</feature>
<evidence type="ECO:0000256" key="1">
    <source>
        <dbReference type="SAM" id="Phobius"/>
    </source>
</evidence>
<sequence>MKEELTHQESLDLITEMIKQAKRNVAKGGSKQILLWGWTIALANFGHYFLAMAGIPSPYIIWLITIPAAVTSAVIGTKMRQRGATGHIDSVYAKVWIAAGVSIVICLSMMHKINFNHNAVILLIAGMGMFITGSLLRFTPILLGSFVLWLAALISFNLPEIQQYIVAGSAIILGYLIPGYLLKRAERG</sequence>
<evidence type="ECO:0000313" key="2">
    <source>
        <dbReference type="EMBL" id="WOK04400.1"/>
    </source>
</evidence>
<proteinExistence type="predicted"/>
<keyword evidence="1" id="KW-0812">Transmembrane</keyword>
<dbReference type="RefSeq" id="WP_317487210.1">
    <property type="nucleotide sequence ID" value="NZ_CP136051.1"/>
</dbReference>
<organism evidence="2 3">
    <name type="scientific">Imperialibacter roseus</name>
    <dbReference type="NCBI Taxonomy" id="1324217"/>
    <lineage>
        <taxon>Bacteria</taxon>
        <taxon>Pseudomonadati</taxon>
        <taxon>Bacteroidota</taxon>
        <taxon>Cytophagia</taxon>
        <taxon>Cytophagales</taxon>
        <taxon>Flammeovirgaceae</taxon>
        <taxon>Imperialibacter</taxon>
    </lineage>
</organism>
<gene>
    <name evidence="2" type="ORF">RT717_15070</name>
</gene>
<keyword evidence="1" id="KW-0472">Membrane</keyword>
<keyword evidence="3" id="KW-1185">Reference proteome</keyword>
<dbReference type="Proteomes" id="UP001302349">
    <property type="component" value="Chromosome"/>
</dbReference>
<protein>
    <recommendedName>
        <fullName evidence="4">Transmembrane protein</fullName>
    </recommendedName>
</protein>
<feature type="transmembrane region" description="Helical" evidence="1">
    <location>
        <begin position="59"/>
        <end position="79"/>
    </location>
</feature>
<dbReference type="EMBL" id="CP136051">
    <property type="protein sequence ID" value="WOK04400.1"/>
    <property type="molecule type" value="Genomic_DNA"/>
</dbReference>
<keyword evidence="1" id="KW-1133">Transmembrane helix</keyword>
<accession>A0ABZ0IJA9</accession>
<evidence type="ECO:0000313" key="3">
    <source>
        <dbReference type="Proteomes" id="UP001302349"/>
    </source>
</evidence>
<feature type="transmembrane region" description="Helical" evidence="1">
    <location>
        <begin position="164"/>
        <end position="182"/>
    </location>
</feature>
<name>A0ABZ0IJA9_9BACT</name>
<reference evidence="2 3" key="1">
    <citation type="journal article" date="2023" name="Microbiol. Resour. Announc.">
        <title>Complete Genome Sequence of Imperialibacter roseus strain P4T.</title>
        <authorList>
            <person name="Tizabi D.R."/>
            <person name="Bachvaroff T."/>
            <person name="Hill R.T."/>
        </authorList>
    </citation>
    <scope>NUCLEOTIDE SEQUENCE [LARGE SCALE GENOMIC DNA]</scope>
    <source>
        <strain evidence="2 3">P4T</strain>
    </source>
</reference>